<dbReference type="Proteomes" id="UP000332515">
    <property type="component" value="Unassembled WGS sequence"/>
</dbReference>
<evidence type="ECO:0000259" key="2">
    <source>
        <dbReference type="Pfam" id="PF00487"/>
    </source>
</evidence>
<dbReference type="PANTHER" id="PTHR12879">
    <property type="entry name" value="SPHINGOLIPID DELTA 4 DESATURASE/C-4 HYDROXYLASE PROTEIN DES2"/>
    <property type="match status" value="1"/>
</dbReference>
<dbReference type="GO" id="GO:0046513">
    <property type="term" value="P:ceramide biosynthetic process"/>
    <property type="evidence" value="ECO:0007669"/>
    <property type="project" value="TreeGrafter"/>
</dbReference>
<evidence type="ECO:0000256" key="1">
    <source>
        <dbReference type="SAM" id="Phobius"/>
    </source>
</evidence>
<evidence type="ECO:0000313" key="3">
    <source>
        <dbReference type="EMBL" id="MQT12413.1"/>
    </source>
</evidence>
<keyword evidence="1" id="KW-0472">Membrane</keyword>
<gene>
    <name evidence="3" type="ORF">F0357_06980</name>
</gene>
<dbReference type="EMBL" id="VWNA01000001">
    <property type="protein sequence ID" value="MQT12413.1"/>
    <property type="molecule type" value="Genomic_DNA"/>
</dbReference>
<feature type="transmembrane region" description="Helical" evidence="1">
    <location>
        <begin position="184"/>
        <end position="205"/>
    </location>
</feature>
<dbReference type="AlphaFoldDB" id="A0A6A7Y0K9"/>
<dbReference type="GO" id="GO:0016020">
    <property type="term" value="C:membrane"/>
    <property type="evidence" value="ECO:0007669"/>
    <property type="project" value="GOC"/>
</dbReference>
<dbReference type="PANTHER" id="PTHR12879:SF8">
    <property type="entry name" value="SPHINGOLIPID DELTA(4)-DESATURASE DES1"/>
    <property type="match status" value="1"/>
</dbReference>
<feature type="domain" description="Fatty acid desaturase" evidence="2">
    <location>
        <begin position="51"/>
        <end position="277"/>
    </location>
</feature>
<keyword evidence="1" id="KW-0812">Transmembrane</keyword>
<reference evidence="3 4" key="1">
    <citation type="submission" date="2019-09" db="EMBL/GenBank/DDBJ databases">
        <title>Segnochrobactrum spirostomi gen. nov., sp. nov., isolated from the ciliate Spirostomum cf. yagiui and description of a novel family, Segnochrobactraceae fam. nov. within the order Rhizobiales of the class Alphaproteobacteria.</title>
        <authorList>
            <person name="Akter S."/>
            <person name="Shazib S.U.A."/>
            <person name="Shin M.K."/>
        </authorList>
    </citation>
    <scope>NUCLEOTIDE SEQUENCE [LARGE SCALE GENOMIC DNA]</scope>
    <source>
        <strain evidence="3 4">Sp-1</strain>
    </source>
</reference>
<dbReference type="Pfam" id="PF00487">
    <property type="entry name" value="FA_desaturase"/>
    <property type="match status" value="1"/>
</dbReference>
<protein>
    <submittedName>
        <fullName evidence="3">Rhizopine catabolism protein</fullName>
    </submittedName>
</protein>
<dbReference type="InterPro" id="IPR005804">
    <property type="entry name" value="FA_desaturase_dom"/>
</dbReference>
<dbReference type="GO" id="GO:0042284">
    <property type="term" value="F:sphingolipid delta-4 desaturase activity"/>
    <property type="evidence" value="ECO:0007669"/>
    <property type="project" value="TreeGrafter"/>
</dbReference>
<comment type="caution">
    <text evidence="3">The sequence shown here is derived from an EMBL/GenBank/DDBJ whole genome shotgun (WGS) entry which is preliminary data.</text>
</comment>
<organism evidence="3 4">
    <name type="scientific">Segnochrobactrum spirostomi</name>
    <dbReference type="NCBI Taxonomy" id="2608987"/>
    <lineage>
        <taxon>Bacteria</taxon>
        <taxon>Pseudomonadati</taxon>
        <taxon>Pseudomonadota</taxon>
        <taxon>Alphaproteobacteria</taxon>
        <taxon>Hyphomicrobiales</taxon>
        <taxon>Segnochrobactraceae</taxon>
        <taxon>Segnochrobactrum</taxon>
    </lineage>
</organism>
<name>A0A6A7Y0K9_9HYPH</name>
<keyword evidence="1" id="KW-1133">Transmembrane helix</keyword>
<accession>A0A6A7Y0K9</accession>
<keyword evidence="4" id="KW-1185">Reference proteome</keyword>
<feature type="transmembrane region" description="Helical" evidence="1">
    <location>
        <begin position="53"/>
        <end position="71"/>
    </location>
</feature>
<dbReference type="RefSeq" id="WP_153479680.1">
    <property type="nucleotide sequence ID" value="NZ_VWNA01000001.1"/>
</dbReference>
<proteinExistence type="predicted"/>
<evidence type="ECO:0000313" key="4">
    <source>
        <dbReference type="Proteomes" id="UP000332515"/>
    </source>
</evidence>
<sequence length="328" mass="37354">MDEVFARRDLIAPARLRELSVKSDWTGFAQLGSHVGAILVTGTALAFAWGTWFAVPIFIVHGVLINFLYAGQHELSHATVFKTKRLNEIFGRLFGFVLIYPRDFDQIQHFAHHRYTQEWARDGELARPPYTFTSYLMWLLGPSYWSSRVRRVARFACGIVVEPYIPENRKADVIREGRWHAAGYGAIAVVSVATGSWAAMTLWLAPMMLTKVVHQLQNTIEHLGLAHEANIIENTRSTRTNPLMRWLCWNMQYHTAHHAFPGVPFKKLPDLDREIFAKNGIEPHRMGYLAFQAAVLKALWKGDETFYPDDEPWIVAADDPRAGAPARA</sequence>